<dbReference type="Proteomes" id="UP001152320">
    <property type="component" value="Chromosome 14"/>
</dbReference>
<feature type="domain" description="EGF-like" evidence="11">
    <location>
        <begin position="174"/>
        <end position="215"/>
    </location>
</feature>
<dbReference type="Pfam" id="PF00008">
    <property type="entry name" value="EGF"/>
    <property type="match status" value="1"/>
</dbReference>
<keyword evidence="6 10" id="KW-0732">Signal</keyword>
<evidence type="ECO:0000256" key="10">
    <source>
        <dbReference type="SAM" id="SignalP"/>
    </source>
</evidence>
<protein>
    <submittedName>
        <fullName evidence="13">Reelin domain-containing protein 1</fullName>
    </submittedName>
</protein>
<dbReference type="OrthoDB" id="2419613at2759"/>
<evidence type="ECO:0000313" key="13">
    <source>
        <dbReference type="EMBL" id="KAJ8028994.1"/>
    </source>
</evidence>
<dbReference type="GO" id="GO:0016020">
    <property type="term" value="C:membrane"/>
    <property type="evidence" value="ECO:0007669"/>
    <property type="project" value="TreeGrafter"/>
</dbReference>
<feature type="disulfide bond" evidence="9">
    <location>
        <begin position="205"/>
        <end position="214"/>
    </location>
</feature>
<dbReference type="InterPro" id="IPR000742">
    <property type="entry name" value="EGF"/>
</dbReference>
<dbReference type="PROSITE" id="PS50026">
    <property type="entry name" value="EGF_3"/>
    <property type="match status" value="1"/>
</dbReference>
<dbReference type="SMART" id="SM00181">
    <property type="entry name" value="EGF"/>
    <property type="match status" value="1"/>
</dbReference>
<dbReference type="GO" id="GO:0042742">
    <property type="term" value="P:defense response to bacterium"/>
    <property type="evidence" value="ECO:0007669"/>
    <property type="project" value="UniProtKB-KW"/>
</dbReference>
<dbReference type="PROSITE" id="PS51019">
    <property type="entry name" value="REELIN"/>
    <property type="match status" value="1"/>
</dbReference>
<comment type="subcellular location">
    <subcellularLocation>
        <location evidence="1">Secreted</location>
    </subcellularLocation>
</comment>
<dbReference type="CDD" id="cd08544">
    <property type="entry name" value="Reeler"/>
    <property type="match status" value="1"/>
</dbReference>
<evidence type="ECO:0000256" key="3">
    <source>
        <dbReference type="ARBA" id="ARBA00022525"/>
    </source>
</evidence>
<evidence type="ECO:0000256" key="6">
    <source>
        <dbReference type="ARBA" id="ARBA00022729"/>
    </source>
</evidence>
<dbReference type="GO" id="GO:0005576">
    <property type="term" value="C:extracellular region"/>
    <property type="evidence" value="ECO:0007669"/>
    <property type="project" value="UniProtKB-SubCell"/>
</dbReference>
<dbReference type="PANTHER" id="PTHR45828">
    <property type="entry name" value="CYTOCHROME B561/FERRIC REDUCTASE TRANSMEMBRANE"/>
    <property type="match status" value="1"/>
</dbReference>
<dbReference type="Gene3D" id="2.60.40.4060">
    <property type="entry name" value="Reeler domain"/>
    <property type="match status" value="1"/>
</dbReference>
<reference evidence="13" key="1">
    <citation type="submission" date="2021-10" db="EMBL/GenBank/DDBJ databases">
        <title>Tropical sea cucumber genome reveals ecological adaptation and Cuvierian tubules defense mechanism.</title>
        <authorList>
            <person name="Chen T."/>
        </authorList>
    </citation>
    <scope>NUCLEOTIDE SEQUENCE</scope>
    <source>
        <strain evidence="13">Nanhai2018</strain>
        <tissue evidence="13">Muscle</tissue>
    </source>
</reference>
<dbReference type="Pfam" id="PF02014">
    <property type="entry name" value="Reeler"/>
    <property type="match status" value="1"/>
</dbReference>
<keyword evidence="3" id="KW-0964">Secreted</keyword>
<evidence type="ECO:0000256" key="1">
    <source>
        <dbReference type="ARBA" id="ARBA00004613"/>
    </source>
</evidence>
<comment type="similarity">
    <text evidence="2">Belongs to the insect defense protein family.</text>
</comment>
<gene>
    <name evidence="13" type="ORF">HOLleu_28269</name>
</gene>
<proteinExistence type="inferred from homology"/>
<dbReference type="PANTHER" id="PTHR45828:SF9">
    <property type="entry name" value="CELL WALL INTEGRITY AND STRESS RESPONSE COMPONENT 4-LIKE-RELATED"/>
    <property type="match status" value="1"/>
</dbReference>
<evidence type="ECO:0000259" key="11">
    <source>
        <dbReference type="PROSITE" id="PS50026"/>
    </source>
</evidence>
<evidence type="ECO:0000256" key="2">
    <source>
        <dbReference type="ARBA" id="ARBA00008501"/>
    </source>
</evidence>
<dbReference type="GO" id="GO:0045087">
    <property type="term" value="P:innate immune response"/>
    <property type="evidence" value="ECO:0007669"/>
    <property type="project" value="UniProtKB-KW"/>
</dbReference>
<evidence type="ECO:0000259" key="12">
    <source>
        <dbReference type="PROSITE" id="PS51019"/>
    </source>
</evidence>
<keyword evidence="4" id="KW-0929">Antimicrobial</keyword>
<keyword evidence="14" id="KW-1185">Reference proteome</keyword>
<dbReference type="Gene3D" id="2.10.25.10">
    <property type="entry name" value="Laminin"/>
    <property type="match status" value="1"/>
</dbReference>
<keyword evidence="9" id="KW-0245">EGF-like domain</keyword>
<keyword evidence="5" id="KW-0399">Innate immunity</keyword>
<evidence type="ECO:0000256" key="7">
    <source>
        <dbReference type="ARBA" id="ARBA00022859"/>
    </source>
</evidence>
<comment type="caution">
    <text evidence="13">The sequence shown here is derived from an EMBL/GenBank/DDBJ whole genome shotgun (WGS) entry which is preliminary data.</text>
</comment>
<dbReference type="InterPro" id="IPR042307">
    <property type="entry name" value="Reeler_sf"/>
</dbReference>
<dbReference type="PROSITE" id="PS00022">
    <property type="entry name" value="EGF_1"/>
    <property type="match status" value="1"/>
</dbReference>
<feature type="chain" id="PRO_5040131770" evidence="10">
    <location>
        <begin position="24"/>
        <end position="217"/>
    </location>
</feature>
<feature type="domain" description="Reelin" evidence="12">
    <location>
        <begin position="18"/>
        <end position="195"/>
    </location>
</feature>
<keyword evidence="9" id="KW-1015">Disulfide bond</keyword>
<evidence type="ECO:0000256" key="8">
    <source>
        <dbReference type="ARBA" id="ARBA00023022"/>
    </source>
</evidence>
<dbReference type="InterPro" id="IPR002861">
    <property type="entry name" value="Reeler_dom"/>
</dbReference>
<dbReference type="SUPFAM" id="SSF57196">
    <property type="entry name" value="EGF/Laminin"/>
    <property type="match status" value="1"/>
</dbReference>
<keyword evidence="8" id="KW-0044">Antibiotic</keyword>
<organism evidence="13 14">
    <name type="scientific">Holothuria leucospilota</name>
    <name type="common">Black long sea cucumber</name>
    <name type="synonym">Mertensiothuria leucospilota</name>
    <dbReference type="NCBI Taxonomy" id="206669"/>
    <lineage>
        <taxon>Eukaryota</taxon>
        <taxon>Metazoa</taxon>
        <taxon>Echinodermata</taxon>
        <taxon>Eleutherozoa</taxon>
        <taxon>Echinozoa</taxon>
        <taxon>Holothuroidea</taxon>
        <taxon>Aspidochirotacea</taxon>
        <taxon>Aspidochirotida</taxon>
        <taxon>Holothuriidae</taxon>
        <taxon>Holothuria</taxon>
    </lineage>
</organism>
<keyword evidence="7" id="KW-0391">Immunity</keyword>
<dbReference type="InterPro" id="IPR051237">
    <property type="entry name" value="Ferric-chelate_Red/DefProt"/>
</dbReference>
<sequence>MYLCRTFTLFYIFILHLRRTAHGYSTGIDISACEDLLPRNHGINSVPQTTPSPFVIEVNPTSYMPGRVMFVTVRSTTPTTMFRGFMLQARVSNSVTPIGTFLPTVGNVPVTYGLFQCNTRDDTAHHIASNPTDLIAVRWRAPNAESRPITFIATVVQDLTTYWVGIESSTVQNGVSPCDSFPCQNNGTCLLSASPNSPDDFRCLCETGFDGPMCSSK</sequence>
<comment type="caution">
    <text evidence="9">Lacks conserved residue(s) required for the propagation of feature annotation.</text>
</comment>
<name>A0A9Q1H086_HOLLE</name>
<evidence type="ECO:0000256" key="5">
    <source>
        <dbReference type="ARBA" id="ARBA00022588"/>
    </source>
</evidence>
<dbReference type="EMBL" id="JAIZAY010000014">
    <property type="protein sequence ID" value="KAJ8028994.1"/>
    <property type="molecule type" value="Genomic_DNA"/>
</dbReference>
<dbReference type="AlphaFoldDB" id="A0A9Q1H086"/>
<feature type="signal peptide" evidence="10">
    <location>
        <begin position="1"/>
        <end position="23"/>
    </location>
</feature>
<evidence type="ECO:0000256" key="9">
    <source>
        <dbReference type="PROSITE-ProRule" id="PRU00076"/>
    </source>
</evidence>
<accession>A0A9Q1H086</accession>
<dbReference type="PROSITE" id="PS01186">
    <property type="entry name" value="EGF_2"/>
    <property type="match status" value="1"/>
</dbReference>
<evidence type="ECO:0000256" key="4">
    <source>
        <dbReference type="ARBA" id="ARBA00022529"/>
    </source>
</evidence>
<evidence type="ECO:0000313" key="14">
    <source>
        <dbReference type="Proteomes" id="UP001152320"/>
    </source>
</evidence>
<dbReference type="CDD" id="cd00054">
    <property type="entry name" value="EGF_CA"/>
    <property type="match status" value="1"/>
</dbReference>